<feature type="region of interest" description="Disordered" evidence="1">
    <location>
        <begin position="62"/>
        <end position="103"/>
    </location>
</feature>
<dbReference type="VEuPathDB" id="VectorBase:BGLB026610"/>
<dbReference type="VEuPathDB" id="VectorBase:BGLAX_040057"/>
<gene>
    <name evidence="2" type="primary">106065266</name>
</gene>
<dbReference type="AlphaFoldDB" id="A0A2C9L3P0"/>
<organism evidence="2 3">
    <name type="scientific">Biomphalaria glabrata</name>
    <name type="common">Bloodfluke planorb</name>
    <name type="synonym">Freshwater snail</name>
    <dbReference type="NCBI Taxonomy" id="6526"/>
    <lineage>
        <taxon>Eukaryota</taxon>
        <taxon>Metazoa</taxon>
        <taxon>Spiralia</taxon>
        <taxon>Lophotrochozoa</taxon>
        <taxon>Mollusca</taxon>
        <taxon>Gastropoda</taxon>
        <taxon>Heterobranchia</taxon>
        <taxon>Euthyneura</taxon>
        <taxon>Panpulmonata</taxon>
        <taxon>Hygrophila</taxon>
        <taxon>Lymnaeoidea</taxon>
        <taxon>Planorbidae</taxon>
        <taxon>Biomphalaria</taxon>
    </lineage>
</organism>
<dbReference type="Proteomes" id="UP000076420">
    <property type="component" value="Unassembled WGS sequence"/>
</dbReference>
<proteinExistence type="predicted"/>
<dbReference type="KEGG" id="bgt:106065266"/>
<evidence type="ECO:0000256" key="1">
    <source>
        <dbReference type="SAM" id="MobiDB-lite"/>
    </source>
</evidence>
<feature type="compositionally biased region" description="Polar residues" evidence="1">
    <location>
        <begin position="62"/>
        <end position="79"/>
    </location>
</feature>
<evidence type="ECO:0000313" key="2">
    <source>
        <dbReference type="EnsemblMetazoa" id="BGLB026610-PA"/>
    </source>
</evidence>
<name>A0A2C9L3P0_BIOGL</name>
<accession>A0A2C9L3P0</accession>
<feature type="compositionally biased region" description="Low complexity" evidence="1">
    <location>
        <begin position="87"/>
        <end position="103"/>
    </location>
</feature>
<reference evidence="2" key="1">
    <citation type="submission" date="2020-05" db="UniProtKB">
        <authorList>
            <consortium name="EnsemblMetazoa"/>
        </authorList>
    </citation>
    <scope>IDENTIFICATION</scope>
    <source>
        <strain evidence="2">BB02</strain>
    </source>
</reference>
<dbReference type="EnsemblMetazoa" id="BGLB026610-RA">
    <property type="protein sequence ID" value="BGLB026610-PA"/>
    <property type="gene ID" value="BGLB026610"/>
</dbReference>
<sequence length="127" mass="13699">MFASRACKKREDSIGKWENMNDSNCSELYYGDTSKYTTSRLTVIVNYTINPVVTRTSPVNPVVTHTSPGNPGNTQNTTLIPGETDASFTGTTTVGSSGLGSTTGSNTTGEAKICHHLDFFFFFPSTL</sequence>
<protein>
    <submittedName>
        <fullName evidence="2">Uncharacterized protein</fullName>
    </submittedName>
</protein>
<evidence type="ECO:0000313" key="3">
    <source>
        <dbReference type="Proteomes" id="UP000076420"/>
    </source>
</evidence>